<evidence type="ECO:0000256" key="2">
    <source>
        <dbReference type="ARBA" id="ARBA00004245"/>
    </source>
</evidence>
<dbReference type="PANTHER" id="PTHR21490">
    <property type="entry name" value="ENKURIN-RELATED"/>
    <property type="match status" value="1"/>
</dbReference>
<evidence type="ECO:0000256" key="1">
    <source>
        <dbReference type="ARBA" id="ARBA00004138"/>
    </source>
</evidence>
<dbReference type="Pfam" id="PF13864">
    <property type="entry name" value="Enkurin"/>
    <property type="match status" value="1"/>
</dbReference>
<dbReference type="PANTHER" id="PTHR21490:SF0">
    <property type="entry name" value="ENKURIN"/>
    <property type="match status" value="1"/>
</dbReference>
<evidence type="ECO:0000313" key="9">
    <source>
        <dbReference type="EMBL" id="KAG0589585.1"/>
    </source>
</evidence>
<feature type="compositionally biased region" description="Basic and acidic residues" evidence="7">
    <location>
        <begin position="153"/>
        <end position="169"/>
    </location>
</feature>
<dbReference type="GO" id="GO:0005516">
    <property type="term" value="F:calmodulin binding"/>
    <property type="evidence" value="ECO:0007669"/>
    <property type="project" value="TreeGrafter"/>
</dbReference>
<evidence type="ECO:0000256" key="5">
    <source>
        <dbReference type="ARBA" id="ARBA00023273"/>
    </source>
</evidence>
<evidence type="ECO:0000256" key="3">
    <source>
        <dbReference type="ARBA" id="ARBA00022490"/>
    </source>
</evidence>
<dbReference type="AlphaFoldDB" id="A0A8T0J1W3"/>
<dbReference type="InterPro" id="IPR027012">
    <property type="entry name" value="Enkurin_dom"/>
</dbReference>
<keyword evidence="3" id="KW-0963">Cytoplasm</keyword>
<feature type="domain" description="Enkurin" evidence="8">
    <location>
        <begin position="154"/>
        <end position="246"/>
    </location>
</feature>
<dbReference type="PROSITE" id="PS51665">
    <property type="entry name" value="ENKURIN"/>
    <property type="match status" value="1"/>
</dbReference>
<organism evidence="9 10">
    <name type="scientific">Ceratodon purpureus</name>
    <name type="common">Fire moss</name>
    <name type="synonym">Dicranum purpureum</name>
    <dbReference type="NCBI Taxonomy" id="3225"/>
    <lineage>
        <taxon>Eukaryota</taxon>
        <taxon>Viridiplantae</taxon>
        <taxon>Streptophyta</taxon>
        <taxon>Embryophyta</taxon>
        <taxon>Bryophyta</taxon>
        <taxon>Bryophytina</taxon>
        <taxon>Bryopsida</taxon>
        <taxon>Dicranidae</taxon>
        <taxon>Pseudoditrichales</taxon>
        <taxon>Ditrichaceae</taxon>
        <taxon>Ceratodon</taxon>
    </lineage>
</organism>
<comment type="caution">
    <text evidence="9">The sequence shown here is derived from an EMBL/GenBank/DDBJ whole genome shotgun (WGS) entry which is preliminary data.</text>
</comment>
<protein>
    <recommendedName>
        <fullName evidence="8">Enkurin domain-containing protein</fullName>
    </recommendedName>
</protein>
<keyword evidence="6" id="KW-0175">Coiled coil</keyword>
<evidence type="ECO:0000259" key="8">
    <source>
        <dbReference type="PROSITE" id="PS51665"/>
    </source>
</evidence>
<dbReference type="InterPro" id="IPR052102">
    <property type="entry name" value="Enkurin_domain-protein"/>
</dbReference>
<dbReference type="GO" id="GO:0005856">
    <property type="term" value="C:cytoskeleton"/>
    <property type="evidence" value="ECO:0007669"/>
    <property type="project" value="UniProtKB-SubCell"/>
</dbReference>
<feature type="region of interest" description="Disordered" evidence="7">
    <location>
        <begin position="153"/>
        <end position="178"/>
    </location>
</feature>
<evidence type="ECO:0000256" key="4">
    <source>
        <dbReference type="ARBA" id="ARBA00023212"/>
    </source>
</evidence>
<evidence type="ECO:0000256" key="6">
    <source>
        <dbReference type="SAM" id="Coils"/>
    </source>
</evidence>
<name>A0A8T0J1W3_CERPU</name>
<dbReference type="EMBL" id="CM026421">
    <property type="protein sequence ID" value="KAG0589585.1"/>
    <property type="molecule type" value="Genomic_DNA"/>
</dbReference>
<evidence type="ECO:0000313" key="10">
    <source>
        <dbReference type="Proteomes" id="UP000822688"/>
    </source>
</evidence>
<reference evidence="9" key="1">
    <citation type="submission" date="2020-06" db="EMBL/GenBank/DDBJ databases">
        <title>WGS assembly of Ceratodon purpureus strain R40.</title>
        <authorList>
            <person name="Carey S.B."/>
            <person name="Jenkins J."/>
            <person name="Shu S."/>
            <person name="Lovell J.T."/>
            <person name="Sreedasyam A."/>
            <person name="Maumus F."/>
            <person name="Tiley G.P."/>
            <person name="Fernandez-Pozo N."/>
            <person name="Barry K."/>
            <person name="Chen C."/>
            <person name="Wang M."/>
            <person name="Lipzen A."/>
            <person name="Daum C."/>
            <person name="Saski C.A."/>
            <person name="Payton A.C."/>
            <person name="Mcbreen J.C."/>
            <person name="Conrad R.E."/>
            <person name="Kollar L.M."/>
            <person name="Olsson S."/>
            <person name="Huttunen S."/>
            <person name="Landis J.B."/>
            <person name="Wickett N.J."/>
            <person name="Johnson M.G."/>
            <person name="Rensing S.A."/>
            <person name="Grimwood J."/>
            <person name="Schmutz J."/>
            <person name="Mcdaniel S.F."/>
        </authorList>
    </citation>
    <scope>NUCLEOTIDE SEQUENCE</scope>
    <source>
        <strain evidence="9">R40</strain>
    </source>
</reference>
<dbReference type="GO" id="GO:0005929">
    <property type="term" value="C:cilium"/>
    <property type="evidence" value="ECO:0007669"/>
    <property type="project" value="UniProtKB-SubCell"/>
</dbReference>
<keyword evidence="4" id="KW-0206">Cytoskeleton</keyword>
<evidence type="ECO:0000256" key="7">
    <source>
        <dbReference type="SAM" id="MobiDB-lite"/>
    </source>
</evidence>
<keyword evidence="10" id="KW-1185">Reference proteome</keyword>
<dbReference type="OrthoDB" id="2123594at2759"/>
<gene>
    <name evidence="9" type="ORF">KC19_1G031900</name>
</gene>
<accession>A0A8T0J1W3</accession>
<comment type="subcellular location">
    <subcellularLocation>
        <location evidence="1">Cell projection</location>
        <location evidence="1">Cilium</location>
    </subcellularLocation>
    <subcellularLocation>
        <location evidence="2">Cytoplasm</location>
        <location evidence="2">Cytoskeleton</location>
    </subcellularLocation>
</comment>
<proteinExistence type="predicted"/>
<feature type="coiled-coil region" evidence="6">
    <location>
        <begin position="214"/>
        <end position="241"/>
    </location>
</feature>
<dbReference type="Proteomes" id="UP000822688">
    <property type="component" value="Chromosome 1"/>
</dbReference>
<sequence>MWESKESVYKIIKPPVAFKPRTPPPTASEVRDKKIAKITRRLKLMLRQKSAATMGKPGGHYKPCVKNFLKKHSKEPVIVYGQQRCTKHVKRFPDVPKDKPVYGRVKILDFIKMNAEQMIHSKPDRSKIPKKQRRYMFKKSFGKLPAYLTTRMKESADKKKKDSPEEKAKAAAACNHAGTRKLDEKERISMMNALKMKWADTNARYQRLSVALDLDSQKRAKERFEENLTRLEKDVSLLSRKVILVSDSAPSKVQREVTTPKH</sequence>
<keyword evidence="5" id="KW-0966">Cell projection</keyword>